<dbReference type="Proteomes" id="UP000813672">
    <property type="component" value="Unassembled WGS sequence"/>
</dbReference>
<dbReference type="AlphaFoldDB" id="A0A9Q3ZNE4"/>
<name>A0A9Q3ZNE4_9RHOB</name>
<evidence type="ECO:0000256" key="1">
    <source>
        <dbReference type="SAM" id="MobiDB-lite"/>
    </source>
</evidence>
<feature type="compositionally biased region" description="Basic and acidic residues" evidence="1">
    <location>
        <begin position="123"/>
        <end position="132"/>
    </location>
</feature>
<gene>
    <name evidence="3" type="ORF">KBY27_05705</name>
</gene>
<sequence>MTRDLSTIAEAKQAAKQLRDCHAEQGEAIGHARALERIAQRYGFRDWNALHAALRDRSPQGWEAGGRVTGRYLSQPFAATVLAADQLRPSWFRLVLDLDEAVDVVRFDNFSNLRKRIRVEVGPEGHSTERTSDGTPHVALDLDRPGAERTTDEP</sequence>
<feature type="domain" description="Glyoxalase-related protein" evidence="2">
    <location>
        <begin position="1"/>
        <end position="141"/>
    </location>
</feature>
<evidence type="ECO:0000313" key="3">
    <source>
        <dbReference type="EMBL" id="MCE8536942.1"/>
    </source>
</evidence>
<feature type="compositionally biased region" description="Basic and acidic residues" evidence="1">
    <location>
        <begin position="140"/>
        <end position="154"/>
    </location>
</feature>
<dbReference type="Pfam" id="PF20066">
    <property type="entry name" value="Glyoxalase_8"/>
    <property type="match status" value="1"/>
</dbReference>
<feature type="region of interest" description="Disordered" evidence="1">
    <location>
        <begin position="123"/>
        <end position="154"/>
    </location>
</feature>
<evidence type="ECO:0000259" key="2">
    <source>
        <dbReference type="Pfam" id="PF20066"/>
    </source>
</evidence>
<dbReference type="RefSeq" id="WP_234218765.1">
    <property type="nucleotide sequence ID" value="NZ_JAGQAF010000003.1"/>
</dbReference>
<dbReference type="EMBL" id="JAGQAF010000003">
    <property type="protein sequence ID" value="MCE8536942.1"/>
    <property type="molecule type" value="Genomic_DNA"/>
</dbReference>
<accession>A0A9Q3ZNE4</accession>
<proteinExistence type="predicted"/>
<protein>
    <recommendedName>
        <fullName evidence="2">Glyoxalase-related protein domain-containing protein</fullName>
    </recommendedName>
</protein>
<reference evidence="3" key="1">
    <citation type="journal article" date="2021" name="Environ. Microbiol.">
        <title>Cryptic niche differentiation of novel sediment ecotypes of Rugeria pomeroyi correlates with nitrate respiration.</title>
        <authorList>
            <person name="Lin X."/>
            <person name="McNichol J."/>
            <person name="Chu X."/>
            <person name="Qian Y."/>
            <person name="Luo H."/>
        </authorList>
    </citation>
    <scope>NUCLEOTIDE SEQUENCE</scope>
    <source>
        <strain evidence="3">SZCCDBB064</strain>
    </source>
</reference>
<comment type="caution">
    <text evidence="3">The sequence shown here is derived from an EMBL/GenBank/DDBJ whole genome shotgun (WGS) entry which is preliminary data.</text>
</comment>
<organism evidence="3 4">
    <name type="scientific">Ruegeria pomeroyi</name>
    <dbReference type="NCBI Taxonomy" id="89184"/>
    <lineage>
        <taxon>Bacteria</taxon>
        <taxon>Pseudomonadati</taxon>
        <taxon>Pseudomonadota</taxon>
        <taxon>Alphaproteobacteria</taxon>
        <taxon>Rhodobacterales</taxon>
        <taxon>Roseobacteraceae</taxon>
        <taxon>Ruegeria</taxon>
    </lineage>
</organism>
<evidence type="ECO:0000313" key="4">
    <source>
        <dbReference type="Proteomes" id="UP000813672"/>
    </source>
</evidence>
<dbReference type="InterPro" id="IPR045517">
    <property type="entry name" value="Glyoxalase_8"/>
</dbReference>